<reference evidence="1" key="1">
    <citation type="submission" date="2021-10" db="EMBL/GenBank/DDBJ databases">
        <authorList>
            <person name="Piombo E."/>
        </authorList>
    </citation>
    <scope>NUCLEOTIDE SEQUENCE</scope>
</reference>
<keyword evidence="2" id="KW-1185">Reference proteome</keyword>
<accession>A0A9N9ZJV9</accession>
<sequence>MPSSVPTLHRMNGAAIWDTSVVSTWISAAAGDYKVSPWCENPQIATRAKDHLALTSHDDSKVSSILLHYHVQL</sequence>
<name>A0A9N9ZJV9_9HYPO</name>
<dbReference type="Proteomes" id="UP000775872">
    <property type="component" value="Unassembled WGS sequence"/>
</dbReference>
<dbReference type="AlphaFoldDB" id="A0A9N9ZJV9"/>
<comment type="caution">
    <text evidence="1">The sequence shown here is derived from an EMBL/GenBank/DDBJ whole genome shotgun (WGS) entry which is preliminary data.</text>
</comment>
<evidence type="ECO:0000313" key="2">
    <source>
        <dbReference type="Proteomes" id="UP000775872"/>
    </source>
</evidence>
<protein>
    <submittedName>
        <fullName evidence="1">Uncharacterized protein</fullName>
    </submittedName>
</protein>
<organism evidence="1 2">
    <name type="scientific">Clonostachys solani</name>
    <dbReference type="NCBI Taxonomy" id="160281"/>
    <lineage>
        <taxon>Eukaryota</taxon>
        <taxon>Fungi</taxon>
        <taxon>Dikarya</taxon>
        <taxon>Ascomycota</taxon>
        <taxon>Pezizomycotina</taxon>
        <taxon>Sordariomycetes</taxon>
        <taxon>Hypocreomycetidae</taxon>
        <taxon>Hypocreales</taxon>
        <taxon>Bionectriaceae</taxon>
        <taxon>Clonostachys</taxon>
    </lineage>
</organism>
<proteinExistence type="predicted"/>
<gene>
    <name evidence="1" type="ORF">CSOL1703_00006369</name>
</gene>
<dbReference type="EMBL" id="CABFOC020000063">
    <property type="protein sequence ID" value="CAH0056429.1"/>
    <property type="molecule type" value="Genomic_DNA"/>
</dbReference>
<evidence type="ECO:0000313" key="1">
    <source>
        <dbReference type="EMBL" id="CAH0056429.1"/>
    </source>
</evidence>